<keyword evidence="2" id="KW-1185">Reference proteome</keyword>
<dbReference type="Proteomes" id="UP000287394">
    <property type="component" value="Chromosome"/>
</dbReference>
<reference evidence="1 2" key="1">
    <citation type="journal article" date="2019" name="Int. J. Syst. Evol. Microbiol.">
        <title>Capsulimonas corticalis gen. nov., sp. nov., an aerobic capsulated bacterium, of a novel bacterial order, Capsulimonadales ord. nov., of the class Armatimonadia of the phylum Armatimonadetes.</title>
        <authorList>
            <person name="Li J."/>
            <person name="Kudo C."/>
            <person name="Tonouchi A."/>
        </authorList>
    </citation>
    <scope>NUCLEOTIDE SEQUENCE [LARGE SCALE GENOMIC DNA]</scope>
    <source>
        <strain evidence="1 2">AX-7</strain>
    </source>
</reference>
<dbReference type="EMBL" id="AP025739">
    <property type="protein sequence ID" value="BDI29264.1"/>
    <property type="molecule type" value="Genomic_DNA"/>
</dbReference>
<evidence type="ECO:0000313" key="2">
    <source>
        <dbReference type="Proteomes" id="UP000287394"/>
    </source>
</evidence>
<gene>
    <name evidence="1" type="ORF">CCAX7_13150</name>
</gene>
<dbReference type="RefSeq" id="WP_119324460.1">
    <property type="nucleotide sequence ID" value="NZ_AP025739.1"/>
</dbReference>
<dbReference type="KEGG" id="ccot:CCAX7_13150"/>
<dbReference type="AlphaFoldDB" id="A0A402D4S1"/>
<name>A0A402D4S1_9BACT</name>
<protein>
    <submittedName>
        <fullName evidence="1">Uncharacterized protein</fullName>
    </submittedName>
</protein>
<sequence>MKTNNFGVAAALACVVLAQSLAGAQTADRGKYPEKHDSNTLHKIGKAIQYPVRKLGENVSKNTQGAGKATQYTARKAGEHTAITTHQATGQPSIDRNRKNGQVRKIEADGDVKIIKPARTKHYAHKRHVTKKHHTKRHHHHMKRHHKM</sequence>
<organism evidence="1 2">
    <name type="scientific">Capsulimonas corticalis</name>
    <dbReference type="NCBI Taxonomy" id="2219043"/>
    <lineage>
        <taxon>Bacteria</taxon>
        <taxon>Bacillati</taxon>
        <taxon>Armatimonadota</taxon>
        <taxon>Armatimonadia</taxon>
        <taxon>Capsulimonadales</taxon>
        <taxon>Capsulimonadaceae</taxon>
        <taxon>Capsulimonas</taxon>
    </lineage>
</organism>
<proteinExistence type="predicted"/>
<evidence type="ECO:0000313" key="1">
    <source>
        <dbReference type="EMBL" id="BDI29264.1"/>
    </source>
</evidence>
<accession>A0A402D4S1</accession>